<name>H0G2H9_RHIML</name>
<organism evidence="1 2">
    <name type="scientific">Sinorhizobium meliloti CCNWSX0020</name>
    <dbReference type="NCBI Taxonomy" id="1107881"/>
    <lineage>
        <taxon>Bacteria</taxon>
        <taxon>Pseudomonadati</taxon>
        <taxon>Pseudomonadota</taxon>
        <taxon>Alphaproteobacteria</taxon>
        <taxon>Hyphomicrobiales</taxon>
        <taxon>Rhizobiaceae</taxon>
        <taxon>Sinorhizobium/Ensifer group</taxon>
        <taxon>Sinorhizobium</taxon>
    </lineage>
</organism>
<dbReference type="PATRIC" id="fig|1107881.3.peg.3736"/>
<dbReference type="Proteomes" id="UP000004038">
    <property type="component" value="Unassembled WGS sequence"/>
</dbReference>
<proteinExistence type="predicted"/>
<evidence type="ECO:0000313" key="2">
    <source>
        <dbReference type="Proteomes" id="UP000004038"/>
    </source>
</evidence>
<evidence type="ECO:0000313" key="1">
    <source>
        <dbReference type="EMBL" id="EHK76536.1"/>
    </source>
</evidence>
<protein>
    <submittedName>
        <fullName evidence="1">Uncharacterized protein</fullName>
    </submittedName>
</protein>
<reference evidence="1 2" key="1">
    <citation type="journal article" date="2012" name="J. Bacteriol.">
        <title>Draft Genome Sequence of Sinorhizobium meliloti CCNWSX0020, a Nitrogen-Fixing Symbiont with Copper Tolerance Capability Isolated from Lead-Zinc Mine Tailings.</title>
        <authorList>
            <person name="Li Z."/>
            <person name="Ma Z."/>
            <person name="Hao X."/>
            <person name="Wei G."/>
        </authorList>
    </citation>
    <scope>NUCLEOTIDE SEQUENCE [LARGE SCALE GENOMIC DNA]</scope>
    <source>
        <strain evidence="1 2">CCNWSX0020</strain>
    </source>
</reference>
<dbReference type="EMBL" id="AGVV01000036">
    <property type="protein sequence ID" value="EHK76536.1"/>
    <property type="molecule type" value="Genomic_DNA"/>
</dbReference>
<accession>H0G2H9</accession>
<sequence>MLGTRFLSILSNNMIEIIPISTNEESSYLSDTEAVTLAHEAGV</sequence>
<dbReference type="AlphaFoldDB" id="H0G2H9"/>
<gene>
    <name evidence="1" type="ORF">SM0020_18347</name>
</gene>